<feature type="transmembrane region" description="Helical" evidence="7">
    <location>
        <begin position="42"/>
        <end position="61"/>
    </location>
</feature>
<feature type="transmembrane region" description="Helical" evidence="7">
    <location>
        <begin position="256"/>
        <end position="273"/>
    </location>
</feature>
<proteinExistence type="inferred from homology"/>
<dbReference type="PROSITE" id="PS00216">
    <property type="entry name" value="SUGAR_TRANSPORT_1"/>
    <property type="match status" value="1"/>
</dbReference>
<accession>A0A161V8H1</accession>
<evidence type="ECO:0000313" key="10">
    <source>
        <dbReference type="Proteomes" id="UP000076480"/>
    </source>
</evidence>
<dbReference type="Gene3D" id="1.20.1250.20">
    <property type="entry name" value="MFS general substrate transporter like domains"/>
    <property type="match status" value="2"/>
</dbReference>
<dbReference type="PANTHER" id="PTHR23514">
    <property type="entry name" value="BYPASS OF STOP CODON PROTEIN 6"/>
    <property type="match status" value="1"/>
</dbReference>
<dbReference type="InterPro" id="IPR011701">
    <property type="entry name" value="MFS"/>
</dbReference>
<dbReference type="InterPro" id="IPR036259">
    <property type="entry name" value="MFS_trans_sf"/>
</dbReference>
<feature type="transmembrane region" description="Helical" evidence="7">
    <location>
        <begin position="216"/>
        <end position="236"/>
    </location>
</feature>
<evidence type="ECO:0000256" key="1">
    <source>
        <dbReference type="ARBA" id="ARBA00004651"/>
    </source>
</evidence>
<dbReference type="Pfam" id="PF07690">
    <property type="entry name" value="MFS_1"/>
    <property type="match status" value="1"/>
</dbReference>
<evidence type="ECO:0000259" key="8">
    <source>
        <dbReference type="PROSITE" id="PS50850"/>
    </source>
</evidence>
<dbReference type="GO" id="GO:0005886">
    <property type="term" value="C:plasma membrane"/>
    <property type="evidence" value="ECO:0007669"/>
    <property type="project" value="UniProtKB-SubCell"/>
</dbReference>
<evidence type="ECO:0000256" key="2">
    <source>
        <dbReference type="ARBA" id="ARBA00008335"/>
    </source>
</evidence>
<keyword evidence="6 7" id="KW-0472">Membrane</keyword>
<keyword evidence="3" id="KW-0813">Transport</keyword>
<gene>
    <name evidence="9" type="ORF">TY91_01875</name>
</gene>
<evidence type="ECO:0000256" key="3">
    <source>
        <dbReference type="ARBA" id="ARBA00022448"/>
    </source>
</evidence>
<protein>
    <submittedName>
        <fullName evidence="9">MFS transporter</fullName>
    </submittedName>
</protein>
<feature type="transmembrane region" description="Helical" evidence="7">
    <location>
        <begin position="12"/>
        <end position="30"/>
    </location>
</feature>
<dbReference type="AlphaFoldDB" id="A0A161V8H1"/>
<name>A0A161V8H1_SECCO</name>
<feature type="domain" description="Major facilitator superfamily (MFS) profile" evidence="8">
    <location>
        <begin position="8"/>
        <end position="392"/>
    </location>
</feature>
<dbReference type="InterPro" id="IPR051788">
    <property type="entry name" value="MFS_Transporter"/>
</dbReference>
<feature type="transmembrane region" description="Helical" evidence="7">
    <location>
        <begin position="280"/>
        <end position="300"/>
    </location>
</feature>
<comment type="caution">
    <text evidence="9">The sequence shown here is derived from an EMBL/GenBank/DDBJ whole genome shotgun (WGS) entry which is preliminary data.</text>
</comment>
<evidence type="ECO:0000256" key="6">
    <source>
        <dbReference type="ARBA" id="ARBA00023136"/>
    </source>
</evidence>
<sequence length="411" mass="44288">MKNRVLSTSAGMYLNYLIVGMSIIILPQNMDVLAKQWQTNLAGVAVVISAVGLGRVFVSLVSGVLSDRLGRRLFILLGGLLSIAFFLGELLCHSLTFALFFAIIGGIGGAFLDSGTYPALMELFPGHKTIANVTLKAFVSIGQFTLPLLISFIVAQRLWYGWSFILCIAVLVVVVLFLTLFAQFPTTGHSTKVKEQAAKTIPVESQKSGNIWIDGLLFAVFGYTADGVFLLVSIWITKYGQEVVGMNDVSSRALVSYYSVGSISCVLLTIWLSHRGVKDIQFLITYMGISFISLLLLYLFPTPIISTLMAFIVGFSAAGGVMQIGITVMGTFFPNKKGTATGIITTASAIAGFTVNLVAGALATNLANVILFDVGLALIGFISASLITMRYHHIFNHQPKQTSDVLTVKHS</sequence>
<dbReference type="SUPFAM" id="SSF103473">
    <property type="entry name" value="MFS general substrate transporter"/>
    <property type="match status" value="1"/>
</dbReference>
<dbReference type="PATRIC" id="fig|33960.6.peg.751"/>
<feature type="transmembrane region" description="Helical" evidence="7">
    <location>
        <begin position="73"/>
        <end position="91"/>
    </location>
</feature>
<feature type="transmembrane region" description="Helical" evidence="7">
    <location>
        <begin position="133"/>
        <end position="154"/>
    </location>
</feature>
<comment type="subcellular location">
    <subcellularLocation>
        <location evidence="1">Cell membrane</location>
        <topology evidence="1">Multi-pass membrane protein</topology>
    </subcellularLocation>
</comment>
<keyword evidence="4 7" id="KW-0812">Transmembrane</keyword>
<dbReference type="PANTHER" id="PTHR23514:SF3">
    <property type="entry name" value="BYPASS OF STOP CODON PROTEIN 6"/>
    <property type="match status" value="1"/>
</dbReference>
<comment type="similarity">
    <text evidence="2">Belongs to the major facilitator superfamily.</text>
</comment>
<feature type="transmembrane region" description="Helical" evidence="7">
    <location>
        <begin position="306"/>
        <end position="333"/>
    </location>
</feature>
<reference evidence="9 10" key="1">
    <citation type="submission" date="2015-02" db="EMBL/GenBank/DDBJ databases">
        <title>Draft genome sequence of Lactobacillus collinoides CUPV2371 isolated from a natural cider, the first genome sequence of a strain of this species.</title>
        <authorList>
            <person name="Puertas A.I."/>
            <person name="Spano G."/>
            <person name="Capozzi V."/>
            <person name="Lamontanara A."/>
            <person name="Orru L."/>
            <person name="Duenas M.T."/>
        </authorList>
    </citation>
    <scope>NUCLEOTIDE SEQUENCE [LARGE SCALE GENOMIC DNA]</scope>
    <source>
        <strain evidence="9 10">237</strain>
    </source>
</reference>
<evidence type="ECO:0000256" key="5">
    <source>
        <dbReference type="ARBA" id="ARBA00022989"/>
    </source>
</evidence>
<feature type="transmembrane region" description="Helical" evidence="7">
    <location>
        <begin position="160"/>
        <end position="182"/>
    </location>
</feature>
<evidence type="ECO:0000256" key="7">
    <source>
        <dbReference type="SAM" id="Phobius"/>
    </source>
</evidence>
<evidence type="ECO:0000256" key="4">
    <source>
        <dbReference type="ARBA" id="ARBA00022692"/>
    </source>
</evidence>
<dbReference type="Proteomes" id="UP000076480">
    <property type="component" value="Unassembled WGS sequence"/>
</dbReference>
<feature type="transmembrane region" description="Helical" evidence="7">
    <location>
        <begin position="340"/>
        <end position="363"/>
    </location>
</feature>
<keyword evidence="5 7" id="KW-1133">Transmembrane helix</keyword>
<dbReference type="GO" id="GO:0022857">
    <property type="term" value="F:transmembrane transporter activity"/>
    <property type="evidence" value="ECO:0007669"/>
    <property type="project" value="InterPro"/>
</dbReference>
<feature type="transmembrane region" description="Helical" evidence="7">
    <location>
        <begin position="369"/>
        <end position="391"/>
    </location>
</feature>
<dbReference type="PROSITE" id="PS50850">
    <property type="entry name" value="MFS"/>
    <property type="match status" value="1"/>
</dbReference>
<dbReference type="InterPro" id="IPR005829">
    <property type="entry name" value="Sugar_transporter_CS"/>
</dbReference>
<dbReference type="OrthoDB" id="7066727at2"/>
<dbReference type="EMBL" id="JYDC01000015">
    <property type="protein sequence ID" value="KZL43075.1"/>
    <property type="molecule type" value="Genomic_DNA"/>
</dbReference>
<organism evidence="9 10">
    <name type="scientific">Secundilactobacillus collinoides</name>
    <name type="common">Lactobacillus collinoides</name>
    <dbReference type="NCBI Taxonomy" id="33960"/>
    <lineage>
        <taxon>Bacteria</taxon>
        <taxon>Bacillati</taxon>
        <taxon>Bacillota</taxon>
        <taxon>Bacilli</taxon>
        <taxon>Lactobacillales</taxon>
        <taxon>Lactobacillaceae</taxon>
        <taxon>Secundilactobacillus</taxon>
    </lineage>
</organism>
<keyword evidence="10" id="KW-1185">Reference proteome</keyword>
<evidence type="ECO:0000313" key="9">
    <source>
        <dbReference type="EMBL" id="KZL43075.1"/>
    </source>
</evidence>
<dbReference type="InterPro" id="IPR020846">
    <property type="entry name" value="MFS_dom"/>
</dbReference>